<dbReference type="Pfam" id="PF00126">
    <property type="entry name" value="HTH_1"/>
    <property type="match status" value="1"/>
</dbReference>
<evidence type="ECO:0000256" key="2">
    <source>
        <dbReference type="ARBA" id="ARBA00023015"/>
    </source>
</evidence>
<dbReference type="Pfam" id="PF03466">
    <property type="entry name" value="LysR_substrate"/>
    <property type="match status" value="1"/>
</dbReference>
<dbReference type="InterPro" id="IPR036388">
    <property type="entry name" value="WH-like_DNA-bd_sf"/>
</dbReference>
<evidence type="ECO:0000256" key="3">
    <source>
        <dbReference type="ARBA" id="ARBA00023125"/>
    </source>
</evidence>
<dbReference type="SUPFAM" id="SSF46785">
    <property type="entry name" value="Winged helix' DNA-binding domain"/>
    <property type="match status" value="1"/>
</dbReference>
<evidence type="ECO:0000259" key="6">
    <source>
        <dbReference type="PROSITE" id="PS50931"/>
    </source>
</evidence>
<dbReference type="InterPro" id="IPR036390">
    <property type="entry name" value="WH_DNA-bd_sf"/>
</dbReference>
<name>A0ABZ0CRE2_9BURK</name>
<dbReference type="InterPro" id="IPR000847">
    <property type="entry name" value="LysR_HTH_N"/>
</dbReference>
<dbReference type="Proteomes" id="UP001303946">
    <property type="component" value="Chromosome"/>
</dbReference>
<organism evidence="7 8">
    <name type="scientific">Piscinibacter gummiphilus</name>
    <dbReference type="NCBI Taxonomy" id="946333"/>
    <lineage>
        <taxon>Bacteria</taxon>
        <taxon>Pseudomonadati</taxon>
        <taxon>Pseudomonadota</taxon>
        <taxon>Betaproteobacteria</taxon>
        <taxon>Burkholderiales</taxon>
        <taxon>Sphaerotilaceae</taxon>
        <taxon>Piscinibacter</taxon>
    </lineage>
</organism>
<gene>
    <name evidence="7" type="ORF">RXV79_21955</name>
</gene>
<dbReference type="RefSeq" id="WP_316700221.1">
    <property type="nucleotide sequence ID" value="NZ_CP136336.1"/>
</dbReference>
<evidence type="ECO:0000313" key="8">
    <source>
        <dbReference type="Proteomes" id="UP001303946"/>
    </source>
</evidence>
<dbReference type="Gene3D" id="1.10.10.10">
    <property type="entry name" value="Winged helix-like DNA-binding domain superfamily/Winged helix DNA-binding domain"/>
    <property type="match status" value="1"/>
</dbReference>
<feature type="domain" description="HTH lysR-type" evidence="6">
    <location>
        <begin position="10"/>
        <end position="59"/>
    </location>
</feature>
<evidence type="ECO:0000256" key="1">
    <source>
        <dbReference type="ARBA" id="ARBA00009437"/>
    </source>
</evidence>
<keyword evidence="4" id="KW-0804">Transcription</keyword>
<keyword evidence="5" id="KW-0175">Coiled coil</keyword>
<accession>A0ABZ0CRE2</accession>
<protein>
    <submittedName>
        <fullName evidence="7">LysR family transcriptional regulator</fullName>
    </submittedName>
</protein>
<comment type="similarity">
    <text evidence="1">Belongs to the LysR transcriptional regulatory family.</text>
</comment>
<dbReference type="PANTHER" id="PTHR30537:SF5">
    <property type="entry name" value="HTH-TYPE TRANSCRIPTIONAL ACTIVATOR TTDR-RELATED"/>
    <property type="match status" value="1"/>
</dbReference>
<evidence type="ECO:0000313" key="7">
    <source>
        <dbReference type="EMBL" id="WOB07563.1"/>
    </source>
</evidence>
<feature type="coiled-coil region" evidence="5">
    <location>
        <begin position="62"/>
        <end position="89"/>
    </location>
</feature>
<evidence type="ECO:0000256" key="4">
    <source>
        <dbReference type="ARBA" id="ARBA00023163"/>
    </source>
</evidence>
<dbReference type="PANTHER" id="PTHR30537">
    <property type="entry name" value="HTH-TYPE TRANSCRIPTIONAL REGULATOR"/>
    <property type="match status" value="1"/>
</dbReference>
<keyword evidence="8" id="KW-1185">Reference proteome</keyword>
<dbReference type="SUPFAM" id="SSF53850">
    <property type="entry name" value="Periplasmic binding protein-like II"/>
    <property type="match status" value="1"/>
</dbReference>
<keyword evidence="3" id="KW-0238">DNA-binding</keyword>
<dbReference type="InterPro" id="IPR005119">
    <property type="entry name" value="LysR_subst-bd"/>
</dbReference>
<sequence>MSGVQKFLSFAQAARRGSFAEAARDLGSSPSTVAKSIARLEAELGVKLFHRTTRRVSLTDDGERLYRRCERVLAEVEDLQAEAAGVRAAPSGTLRIDLPITYGRRIVMPLLGQLLRQHPDLKLDVRLQDGYADLVREGLDMAVRVGALQDSTLVARRIDWQQLVIVASPDYLAAHGTPWRIDDLARHAAVTFRLPSSGRSRPWQLRQGRRAVVLHPEPRAQVNDGEGMVAAAVLGLGLAQVPDYMVSDELSSGRVVEVLPAHRPAPMPINLVMPSSRLMPPRVKATLDVLDGLRKRQA</sequence>
<dbReference type="CDD" id="cd08422">
    <property type="entry name" value="PBP2_CrgA_like"/>
    <property type="match status" value="1"/>
</dbReference>
<dbReference type="Gene3D" id="3.40.190.290">
    <property type="match status" value="1"/>
</dbReference>
<proteinExistence type="inferred from homology"/>
<reference evidence="7 8" key="1">
    <citation type="submission" date="2023-10" db="EMBL/GenBank/DDBJ databases">
        <title>Bacteria for the degradation of biodegradable plastic PBAT(Polybutylene adipate terephthalate).</title>
        <authorList>
            <person name="Weon H.-Y."/>
            <person name="Yeon J."/>
        </authorList>
    </citation>
    <scope>NUCLEOTIDE SEQUENCE [LARGE SCALE GENOMIC DNA]</scope>
    <source>
        <strain evidence="7 8">SBD 7-3</strain>
    </source>
</reference>
<dbReference type="PROSITE" id="PS50931">
    <property type="entry name" value="HTH_LYSR"/>
    <property type="match status" value="1"/>
</dbReference>
<keyword evidence="2" id="KW-0805">Transcription regulation</keyword>
<dbReference type="InterPro" id="IPR058163">
    <property type="entry name" value="LysR-type_TF_proteobact-type"/>
</dbReference>
<dbReference type="EMBL" id="CP136336">
    <property type="protein sequence ID" value="WOB07563.1"/>
    <property type="molecule type" value="Genomic_DNA"/>
</dbReference>
<evidence type="ECO:0000256" key="5">
    <source>
        <dbReference type="SAM" id="Coils"/>
    </source>
</evidence>